<dbReference type="PANTHER" id="PTHR30537">
    <property type="entry name" value="HTH-TYPE TRANSCRIPTIONAL REGULATOR"/>
    <property type="match status" value="1"/>
</dbReference>
<dbReference type="Pfam" id="PF00126">
    <property type="entry name" value="HTH_1"/>
    <property type="match status" value="1"/>
</dbReference>
<dbReference type="InterPro" id="IPR058163">
    <property type="entry name" value="LysR-type_TF_proteobact-type"/>
</dbReference>
<dbReference type="SUPFAM" id="SSF46785">
    <property type="entry name" value="Winged helix' DNA-binding domain"/>
    <property type="match status" value="1"/>
</dbReference>
<dbReference type="GO" id="GO:0006351">
    <property type="term" value="P:DNA-templated transcription"/>
    <property type="evidence" value="ECO:0007669"/>
    <property type="project" value="TreeGrafter"/>
</dbReference>
<comment type="similarity">
    <text evidence="1">Belongs to the LysR transcriptional regulatory family.</text>
</comment>
<dbReference type="Gene3D" id="3.40.190.290">
    <property type="match status" value="1"/>
</dbReference>
<geneLocation type="plasmid" evidence="6 7">
    <name>P1</name>
</geneLocation>
<dbReference type="SUPFAM" id="SSF53850">
    <property type="entry name" value="Periplasmic binding protein-like II"/>
    <property type="match status" value="1"/>
</dbReference>
<dbReference type="InterPro" id="IPR005119">
    <property type="entry name" value="LysR_subst-bd"/>
</dbReference>
<protein>
    <submittedName>
        <fullName evidence="6">HTH-type transcriptional regulator PgrR</fullName>
    </submittedName>
</protein>
<feature type="domain" description="HTH lysR-type" evidence="5">
    <location>
        <begin position="3"/>
        <end position="60"/>
    </location>
</feature>
<dbReference type="InterPro" id="IPR000847">
    <property type="entry name" value="LysR_HTH_N"/>
</dbReference>
<dbReference type="PRINTS" id="PR00039">
    <property type="entry name" value="HTHLYSR"/>
</dbReference>
<dbReference type="InterPro" id="IPR036388">
    <property type="entry name" value="WH-like_DNA-bd_sf"/>
</dbReference>
<accession>A0A9P0VCK3</accession>
<reference evidence="6" key="1">
    <citation type="submission" date="2022-05" db="EMBL/GenBank/DDBJ databases">
        <authorList>
            <person name="Alioto T."/>
            <person name="Alioto T."/>
            <person name="Gomez Garrido J."/>
        </authorList>
    </citation>
    <scope>NUCLEOTIDE SEQUENCE</scope>
    <source>
        <strain evidence="6">0</strain>
        <plasmid evidence="6">P1</plasmid>
    </source>
</reference>
<sequence length="298" mass="33184">MKHNLTSLLYFVTVARERSFTRAAAHLGVSQPALSHAIAELEKSTNIPLLSRTTRRVTPTENGQCLLHAIGSHVDKIQSELNKLSDLHIQHDRTLRINCPSLLVSAALMRKLHLFIIANPELRIELENAELPEAFIGDTFDAYIRLGPDKNKEWNSQPVSPPVRMAVVGSSAYFGHHNEPERPQDLSTHHCIRQIHNGERQNSQWFFKKGDNKQDILVDGPIGCQAPAHLVTAVLSGAGLGYLPEGDVLSFIDRGQMKRVLEDWCEPLPGYHLCYSASKKASEPLLKLIDSLGEKSLS</sequence>
<keyword evidence="2" id="KW-0805">Transcription regulation</keyword>
<dbReference type="FunFam" id="1.10.10.10:FF:000001">
    <property type="entry name" value="LysR family transcriptional regulator"/>
    <property type="match status" value="1"/>
</dbReference>
<proteinExistence type="inferred from homology"/>
<evidence type="ECO:0000256" key="1">
    <source>
        <dbReference type="ARBA" id="ARBA00009437"/>
    </source>
</evidence>
<dbReference type="Gene3D" id="1.10.10.10">
    <property type="entry name" value="Winged helix-like DNA-binding domain superfamily/Winged helix DNA-binding domain"/>
    <property type="match status" value="1"/>
</dbReference>
<evidence type="ECO:0000313" key="7">
    <source>
        <dbReference type="Proteomes" id="UP000789617"/>
    </source>
</evidence>
<dbReference type="Proteomes" id="UP000789617">
    <property type="component" value="Plasmid P1"/>
</dbReference>
<dbReference type="GO" id="GO:0043565">
    <property type="term" value="F:sequence-specific DNA binding"/>
    <property type="evidence" value="ECO:0007669"/>
    <property type="project" value="TreeGrafter"/>
</dbReference>
<keyword evidence="4" id="KW-0804">Transcription</keyword>
<organism evidence="6 7">
    <name type="scientific">Klebsiella variicola</name>
    <dbReference type="NCBI Taxonomy" id="244366"/>
    <lineage>
        <taxon>Bacteria</taxon>
        <taxon>Pseudomonadati</taxon>
        <taxon>Pseudomonadota</taxon>
        <taxon>Gammaproteobacteria</taxon>
        <taxon>Enterobacterales</taxon>
        <taxon>Enterobacteriaceae</taxon>
        <taxon>Klebsiella/Raoultella group</taxon>
        <taxon>Klebsiella</taxon>
        <taxon>Klebsiella pneumoniae complex</taxon>
    </lineage>
</organism>
<keyword evidence="6" id="KW-0614">Plasmid</keyword>
<keyword evidence="3" id="KW-0238">DNA-binding</keyword>
<evidence type="ECO:0000256" key="3">
    <source>
        <dbReference type="ARBA" id="ARBA00023125"/>
    </source>
</evidence>
<evidence type="ECO:0000256" key="2">
    <source>
        <dbReference type="ARBA" id="ARBA00023015"/>
    </source>
</evidence>
<dbReference type="PANTHER" id="PTHR30537:SF1">
    <property type="entry name" value="HTH-TYPE TRANSCRIPTIONAL REGULATOR PGRR"/>
    <property type="match status" value="1"/>
</dbReference>
<evidence type="ECO:0000259" key="5">
    <source>
        <dbReference type="PROSITE" id="PS50931"/>
    </source>
</evidence>
<dbReference type="Pfam" id="PF03466">
    <property type="entry name" value="LysR_substrate"/>
    <property type="match status" value="1"/>
</dbReference>
<gene>
    <name evidence="6" type="ORF">AN2335V1_4888</name>
</gene>
<name>A0A9P0VCK3_KLEVA</name>
<evidence type="ECO:0000256" key="4">
    <source>
        <dbReference type="ARBA" id="ARBA00023163"/>
    </source>
</evidence>
<dbReference type="GO" id="GO:0003700">
    <property type="term" value="F:DNA-binding transcription factor activity"/>
    <property type="evidence" value="ECO:0007669"/>
    <property type="project" value="InterPro"/>
</dbReference>
<dbReference type="InterPro" id="IPR036390">
    <property type="entry name" value="WH_DNA-bd_sf"/>
</dbReference>
<dbReference type="AlphaFoldDB" id="A0A9P0VCK3"/>
<evidence type="ECO:0000313" key="6">
    <source>
        <dbReference type="EMBL" id="CAH6253575.1"/>
    </source>
</evidence>
<dbReference type="RefSeq" id="WP_179153918.1">
    <property type="nucleotide sequence ID" value="NZ_JAAFAQ010000011.1"/>
</dbReference>
<keyword evidence="7" id="KW-1185">Reference proteome</keyword>
<dbReference type="EMBL" id="OW969750">
    <property type="protein sequence ID" value="CAH6253575.1"/>
    <property type="molecule type" value="Genomic_DNA"/>
</dbReference>
<dbReference type="PROSITE" id="PS50931">
    <property type="entry name" value="HTH_LYSR"/>
    <property type="match status" value="1"/>
</dbReference>